<dbReference type="Gene3D" id="3.40.33.10">
    <property type="entry name" value="CAP"/>
    <property type="match status" value="1"/>
</dbReference>
<organism evidence="2 3">
    <name type="scientific">Fusibacter paucivorans</name>
    <dbReference type="NCBI Taxonomy" id="76009"/>
    <lineage>
        <taxon>Bacteria</taxon>
        <taxon>Bacillati</taxon>
        <taxon>Bacillota</taxon>
        <taxon>Clostridia</taxon>
        <taxon>Eubacteriales</taxon>
        <taxon>Eubacteriales Family XII. Incertae Sedis</taxon>
        <taxon>Fusibacter</taxon>
    </lineage>
</organism>
<evidence type="ECO:0000256" key="1">
    <source>
        <dbReference type="SAM" id="MobiDB-lite"/>
    </source>
</evidence>
<dbReference type="InterPro" id="IPR035940">
    <property type="entry name" value="CAP_sf"/>
</dbReference>
<sequence>MFKQSLNHKTGMLRGQRLRMLLLTLLISVLATVALTGCKDTTSQDDPQNNLPNSEQSDNAAGQDDEAEGPIESDATEGETAEEASANADHEAIETKDNKFETYISLLGMDEQTLTETLNETPEKTDEGGLAFENEGIRVWFNDNTVSQVFTTSSEIDLDGVVLGDTIDAFKTVFGEPTSDSDGDMHFQYGDVYLSVNYDAATQKTMALYILKEDF</sequence>
<feature type="compositionally biased region" description="Polar residues" evidence="1">
    <location>
        <begin position="41"/>
        <end position="60"/>
    </location>
</feature>
<reference evidence="2 3" key="1">
    <citation type="submission" date="2021-05" db="EMBL/GenBank/DDBJ databases">
        <title>Fusibacter ferrireducens sp. nov., an anaerobic, sulfur- and Fe-reducing bacterium isolated from the mangrove sediment.</title>
        <authorList>
            <person name="Qiu D."/>
        </authorList>
    </citation>
    <scope>NUCLEOTIDE SEQUENCE [LARGE SCALE GENOMIC DNA]</scope>
    <source>
        <strain evidence="2 3">DSM 12116</strain>
    </source>
</reference>
<dbReference type="Proteomes" id="UP000746471">
    <property type="component" value="Unassembled WGS sequence"/>
</dbReference>
<feature type="compositionally biased region" description="Acidic residues" evidence="1">
    <location>
        <begin position="63"/>
        <end position="82"/>
    </location>
</feature>
<feature type="region of interest" description="Disordered" evidence="1">
    <location>
        <begin position="41"/>
        <end position="94"/>
    </location>
</feature>
<comment type="caution">
    <text evidence="2">The sequence shown here is derived from an EMBL/GenBank/DDBJ whole genome shotgun (WGS) entry which is preliminary data.</text>
</comment>
<dbReference type="EMBL" id="JAHBCL010000009">
    <property type="protein sequence ID" value="MBS7526311.1"/>
    <property type="molecule type" value="Genomic_DNA"/>
</dbReference>
<accession>A0ABS5PPN1</accession>
<proteinExistence type="predicted"/>
<dbReference type="RefSeq" id="WP_213236127.1">
    <property type="nucleotide sequence ID" value="NZ_JAHBCL010000009.1"/>
</dbReference>
<evidence type="ECO:0000313" key="2">
    <source>
        <dbReference type="EMBL" id="MBS7526311.1"/>
    </source>
</evidence>
<evidence type="ECO:0008006" key="4">
    <source>
        <dbReference type="Google" id="ProtNLM"/>
    </source>
</evidence>
<name>A0ABS5PPN1_9FIRM</name>
<keyword evidence="3" id="KW-1185">Reference proteome</keyword>
<gene>
    <name evidence="2" type="ORF">KHM83_06450</name>
</gene>
<evidence type="ECO:0000313" key="3">
    <source>
        <dbReference type="Proteomes" id="UP000746471"/>
    </source>
</evidence>
<protein>
    <recommendedName>
        <fullName evidence="4">DUF4309 domain-containing protein</fullName>
    </recommendedName>
</protein>